<feature type="transmembrane region" description="Helical" evidence="2">
    <location>
        <begin position="82"/>
        <end position="105"/>
    </location>
</feature>
<dbReference type="RefSeq" id="WP_125057098.1">
    <property type="nucleotide sequence ID" value="NZ_BHZD01000001.1"/>
</dbReference>
<dbReference type="PANTHER" id="PTHR35797">
    <property type="entry name" value="PROTEASE-RELATED"/>
    <property type="match status" value="1"/>
</dbReference>
<feature type="transmembrane region" description="Helical" evidence="2">
    <location>
        <begin position="181"/>
        <end position="199"/>
    </location>
</feature>
<feature type="domain" description="CAAX prenyl protease 2/Lysostaphin resistance protein A-like" evidence="3">
    <location>
        <begin position="121"/>
        <end position="222"/>
    </location>
</feature>
<keyword evidence="4" id="KW-0378">Hydrolase</keyword>
<gene>
    <name evidence="4" type="ORF">GKJPGBOP_06594</name>
</gene>
<feature type="transmembrane region" description="Helical" evidence="2">
    <location>
        <begin position="153"/>
        <end position="175"/>
    </location>
</feature>
<dbReference type="GO" id="GO:0004175">
    <property type="term" value="F:endopeptidase activity"/>
    <property type="evidence" value="ECO:0007669"/>
    <property type="project" value="UniProtKB-ARBA"/>
</dbReference>
<feature type="transmembrane region" description="Helical" evidence="2">
    <location>
        <begin position="125"/>
        <end position="146"/>
    </location>
</feature>
<evidence type="ECO:0000256" key="2">
    <source>
        <dbReference type="SAM" id="Phobius"/>
    </source>
</evidence>
<keyword evidence="2" id="KW-0472">Membrane</keyword>
<dbReference type="InterPro" id="IPR003675">
    <property type="entry name" value="Rce1/LyrA-like_dom"/>
</dbReference>
<feature type="transmembrane region" description="Helical" evidence="2">
    <location>
        <begin position="44"/>
        <end position="61"/>
    </location>
</feature>
<feature type="region of interest" description="Disordered" evidence="1">
    <location>
        <begin position="270"/>
        <end position="335"/>
    </location>
</feature>
<dbReference type="Pfam" id="PF02517">
    <property type="entry name" value="Rce1-like"/>
    <property type="match status" value="1"/>
</dbReference>
<sequence>MTRVATGRGSPFTFIALLAALSVPFWVAGAVFDLSGVLPMGMPLSAFQFVLPVAVASLLLFREEGGRGVRQLLRRTFSVRGAARPGCWALSVLLIPALFLVTYGLLSAAGAPPSGPHSPLASVPLLLVLYVVAAAAEEAGWTGYLLEPLRERWGTLGAGLVIGLVWAAWHVVAYAQAGRSAGWTAGQVLGSVAVRVLMVRLYDRSGGVVLTAVVVHTAINVVESVFPGYTEHAAPALVLGAAASLTAALVTLLGPQPRPRAVHPLRARGEPIPARPATEPLPADPAAGPLPTRPAAEPVPARPAAEPVPARPAAATAVRRASPPPAGRTWPPDDR</sequence>
<dbReference type="GO" id="GO:0080120">
    <property type="term" value="P:CAAX-box protein maturation"/>
    <property type="evidence" value="ECO:0007669"/>
    <property type="project" value="UniProtKB-ARBA"/>
</dbReference>
<proteinExistence type="predicted"/>
<keyword evidence="4" id="KW-0645">Protease</keyword>
<dbReference type="GO" id="GO:0006508">
    <property type="term" value="P:proteolysis"/>
    <property type="evidence" value="ECO:0007669"/>
    <property type="project" value="UniProtKB-KW"/>
</dbReference>
<evidence type="ECO:0000259" key="3">
    <source>
        <dbReference type="Pfam" id="PF02517"/>
    </source>
</evidence>
<feature type="transmembrane region" description="Helical" evidence="2">
    <location>
        <begin position="232"/>
        <end position="253"/>
    </location>
</feature>
<dbReference type="InterPro" id="IPR042150">
    <property type="entry name" value="MmRce1-like"/>
</dbReference>
<dbReference type="Proteomes" id="UP000286746">
    <property type="component" value="Unassembled WGS sequence"/>
</dbReference>
<reference evidence="4 5" key="1">
    <citation type="submission" date="2018-11" db="EMBL/GenBank/DDBJ databases">
        <title>Whole genome sequence of Streptomyces paromomycinus NBRC 15454(T).</title>
        <authorList>
            <person name="Komaki H."/>
            <person name="Tamura T."/>
        </authorList>
    </citation>
    <scope>NUCLEOTIDE SEQUENCE [LARGE SCALE GENOMIC DNA]</scope>
    <source>
        <strain evidence="4 5">NBRC 15454</strain>
    </source>
</reference>
<organism evidence="4 5">
    <name type="scientific">Streptomyces paromomycinus</name>
    <name type="common">Streptomyces rimosus subsp. paromomycinus</name>
    <dbReference type="NCBI Taxonomy" id="92743"/>
    <lineage>
        <taxon>Bacteria</taxon>
        <taxon>Bacillati</taxon>
        <taxon>Actinomycetota</taxon>
        <taxon>Actinomycetes</taxon>
        <taxon>Kitasatosporales</taxon>
        <taxon>Streptomycetaceae</taxon>
        <taxon>Streptomyces</taxon>
    </lineage>
</organism>
<evidence type="ECO:0000256" key="1">
    <source>
        <dbReference type="SAM" id="MobiDB-lite"/>
    </source>
</evidence>
<feature type="transmembrane region" description="Helical" evidence="2">
    <location>
        <begin position="206"/>
        <end position="226"/>
    </location>
</feature>
<keyword evidence="2" id="KW-1133">Transmembrane helix</keyword>
<evidence type="ECO:0000313" key="5">
    <source>
        <dbReference type="Proteomes" id="UP000286746"/>
    </source>
</evidence>
<evidence type="ECO:0000313" key="4">
    <source>
        <dbReference type="EMBL" id="GCD46840.1"/>
    </source>
</evidence>
<protein>
    <submittedName>
        <fullName evidence="4">CAAX amino protease</fullName>
    </submittedName>
</protein>
<keyword evidence="2" id="KW-0812">Transmembrane</keyword>
<dbReference type="PANTHER" id="PTHR35797:SF1">
    <property type="entry name" value="PROTEASE"/>
    <property type="match status" value="1"/>
</dbReference>
<comment type="caution">
    <text evidence="4">The sequence shown here is derived from an EMBL/GenBank/DDBJ whole genome shotgun (WGS) entry which is preliminary data.</text>
</comment>
<feature type="compositionally biased region" description="Low complexity" evidence="1">
    <location>
        <begin position="280"/>
        <end position="321"/>
    </location>
</feature>
<name>A0A401WC49_STREY</name>
<accession>A0A401WC49</accession>
<dbReference type="EMBL" id="BHZD01000001">
    <property type="protein sequence ID" value="GCD46840.1"/>
    <property type="molecule type" value="Genomic_DNA"/>
</dbReference>
<dbReference type="AlphaFoldDB" id="A0A401WC49"/>
<keyword evidence="5" id="KW-1185">Reference proteome</keyword>
<feature type="transmembrane region" description="Helical" evidence="2">
    <location>
        <begin position="12"/>
        <end position="32"/>
    </location>
</feature>